<name>A0AAV2NK31_9HYME</name>
<proteinExistence type="predicted"/>
<reference evidence="2" key="1">
    <citation type="submission" date="2024-04" db="EMBL/GenBank/DDBJ databases">
        <authorList>
            <consortium name="Molecular Ecology Group"/>
        </authorList>
    </citation>
    <scope>NUCLEOTIDE SEQUENCE</scope>
</reference>
<evidence type="ECO:0000313" key="3">
    <source>
        <dbReference type="Proteomes" id="UP001497644"/>
    </source>
</evidence>
<dbReference type="EMBL" id="OZ034825">
    <property type="protein sequence ID" value="CAL1679842.1"/>
    <property type="molecule type" value="Genomic_DNA"/>
</dbReference>
<sequence length="87" mass="9818">MSTNIMIKKNVESKELVNAVKESSYRFRGEIAAYTLALMSPDVATGCSRQGETRKEQSGARKHESEKWIRGISVKDGWREESKSAPR</sequence>
<keyword evidence="3" id="KW-1185">Reference proteome</keyword>
<feature type="region of interest" description="Disordered" evidence="1">
    <location>
        <begin position="46"/>
        <end position="66"/>
    </location>
</feature>
<dbReference type="Proteomes" id="UP001497644">
    <property type="component" value="Chromosome 2"/>
</dbReference>
<evidence type="ECO:0000256" key="1">
    <source>
        <dbReference type="SAM" id="MobiDB-lite"/>
    </source>
</evidence>
<gene>
    <name evidence="2" type="ORF">LPLAT_LOCUS5960</name>
</gene>
<protein>
    <submittedName>
        <fullName evidence="2">Uncharacterized protein</fullName>
    </submittedName>
</protein>
<accession>A0AAV2NK31</accession>
<dbReference type="AlphaFoldDB" id="A0AAV2NK31"/>
<evidence type="ECO:0000313" key="2">
    <source>
        <dbReference type="EMBL" id="CAL1679842.1"/>
    </source>
</evidence>
<feature type="compositionally biased region" description="Basic and acidic residues" evidence="1">
    <location>
        <begin position="51"/>
        <end position="66"/>
    </location>
</feature>
<organism evidence="2 3">
    <name type="scientific">Lasius platythorax</name>
    <dbReference type="NCBI Taxonomy" id="488582"/>
    <lineage>
        <taxon>Eukaryota</taxon>
        <taxon>Metazoa</taxon>
        <taxon>Ecdysozoa</taxon>
        <taxon>Arthropoda</taxon>
        <taxon>Hexapoda</taxon>
        <taxon>Insecta</taxon>
        <taxon>Pterygota</taxon>
        <taxon>Neoptera</taxon>
        <taxon>Endopterygota</taxon>
        <taxon>Hymenoptera</taxon>
        <taxon>Apocrita</taxon>
        <taxon>Aculeata</taxon>
        <taxon>Formicoidea</taxon>
        <taxon>Formicidae</taxon>
        <taxon>Formicinae</taxon>
        <taxon>Lasius</taxon>
        <taxon>Lasius</taxon>
    </lineage>
</organism>